<feature type="transmembrane region" description="Helical" evidence="1">
    <location>
        <begin position="6"/>
        <end position="23"/>
    </location>
</feature>
<feature type="transmembrane region" description="Helical" evidence="1">
    <location>
        <begin position="58"/>
        <end position="76"/>
    </location>
</feature>
<evidence type="ECO:0000313" key="3">
    <source>
        <dbReference type="Proteomes" id="UP000054099"/>
    </source>
</evidence>
<sequence length="152" mass="17219">MLFFIASSILAAVMAVTVIFVRLKATKKPASLKKIILPPFFMSTGFLMFVVPVFRVTWMEAGEAFLVGCLFSIFLIKTSKFEKRGGEVYLIRSKAFAAILIILFLVRMAMKTYLGHQISYPETSGLFFIVAFGMILPWRVAMYFGYKKVLQS</sequence>
<keyword evidence="1" id="KW-1133">Transmembrane helix</keyword>
<protein>
    <recommendedName>
        <fullName evidence="4">Cytochrome c biogenesis protein CcdC</fullName>
    </recommendedName>
</protein>
<dbReference type="PANTHER" id="PTHR39164:SF1">
    <property type="entry name" value="PROTEIN CCDC"/>
    <property type="match status" value="1"/>
</dbReference>
<comment type="caution">
    <text evidence="2">The sequence shown here is derived from an EMBL/GenBank/DDBJ whole genome shotgun (WGS) entry which is preliminary data.</text>
</comment>
<keyword evidence="1" id="KW-0472">Membrane</keyword>
<dbReference type="Pfam" id="PF07301">
    <property type="entry name" value="DUF1453"/>
    <property type="match status" value="1"/>
</dbReference>
<feature type="transmembrane region" description="Helical" evidence="1">
    <location>
        <begin position="88"/>
        <end position="106"/>
    </location>
</feature>
<dbReference type="PIRSF" id="PIRSF021441">
    <property type="entry name" value="DUF1453"/>
    <property type="match status" value="1"/>
</dbReference>
<feature type="transmembrane region" description="Helical" evidence="1">
    <location>
        <begin position="126"/>
        <end position="146"/>
    </location>
</feature>
<dbReference type="RefSeq" id="WP_061969777.1">
    <property type="nucleotide sequence ID" value="NZ_CP126109.1"/>
</dbReference>
<gene>
    <name evidence="2" type="ORF">AS030_06805</name>
</gene>
<dbReference type="InterPro" id="IPR031306">
    <property type="entry name" value="CcdC"/>
</dbReference>
<feature type="transmembrane region" description="Helical" evidence="1">
    <location>
        <begin position="35"/>
        <end position="52"/>
    </location>
</feature>
<evidence type="ECO:0008006" key="4">
    <source>
        <dbReference type="Google" id="ProtNLM"/>
    </source>
</evidence>
<accession>A0A0V8JEA2</accession>
<name>A0A0V8JEA2_9BACL</name>
<keyword evidence="1" id="KW-0812">Transmembrane</keyword>
<dbReference type="AlphaFoldDB" id="A0A0V8JEA2"/>
<keyword evidence="3" id="KW-1185">Reference proteome</keyword>
<dbReference type="PANTHER" id="PTHR39164">
    <property type="entry name" value="PROTEIN CCDC"/>
    <property type="match status" value="1"/>
</dbReference>
<dbReference type="InterPro" id="IPR058247">
    <property type="entry name" value="DUF1453"/>
</dbReference>
<proteinExistence type="predicted"/>
<evidence type="ECO:0000313" key="2">
    <source>
        <dbReference type="EMBL" id="KSU85217.1"/>
    </source>
</evidence>
<dbReference type="Proteomes" id="UP000054099">
    <property type="component" value="Unassembled WGS sequence"/>
</dbReference>
<organism evidence="2 3">
    <name type="scientific">Fictibacillus enclensis</name>
    <dbReference type="NCBI Taxonomy" id="1017270"/>
    <lineage>
        <taxon>Bacteria</taxon>
        <taxon>Bacillati</taxon>
        <taxon>Bacillota</taxon>
        <taxon>Bacilli</taxon>
        <taxon>Bacillales</taxon>
        <taxon>Fictibacillaceae</taxon>
        <taxon>Fictibacillus</taxon>
    </lineage>
</organism>
<reference evidence="2 3" key="1">
    <citation type="journal article" date="2014" name="Antonie Van Leeuwenhoek">
        <title>Fictibacillus enclensis sp. nov., isolated from marine sediment.</title>
        <authorList>
            <person name="Dastager S.G."/>
            <person name="Mawlankar R."/>
            <person name="Srinivasan K."/>
            <person name="Tang S.K."/>
            <person name="Lee J.C."/>
            <person name="Ramana V.V."/>
            <person name="Shouche Y.S."/>
        </authorList>
    </citation>
    <scope>NUCLEOTIDE SEQUENCE [LARGE SCALE GENOMIC DNA]</scope>
    <source>
        <strain evidence="2 3">NIO-1003</strain>
    </source>
</reference>
<dbReference type="OrthoDB" id="120091at2"/>
<dbReference type="EMBL" id="LNQN01000001">
    <property type="protein sequence ID" value="KSU85217.1"/>
    <property type="molecule type" value="Genomic_DNA"/>
</dbReference>
<evidence type="ECO:0000256" key="1">
    <source>
        <dbReference type="SAM" id="Phobius"/>
    </source>
</evidence>